<accession>A0AAW4XMU0</accession>
<dbReference type="InterPro" id="IPR009057">
    <property type="entry name" value="Homeodomain-like_sf"/>
</dbReference>
<dbReference type="InterPro" id="IPR018062">
    <property type="entry name" value="HTH_AraC-typ_CS"/>
</dbReference>
<organism evidence="8 9">
    <name type="scientific">Rhodococcus rhodochrous</name>
    <dbReference type="NCBI Taxonomy" id="1829"/>
    <lineage>
        <taxon>Bacteria</taxon>
        <taxon>Bacillati</taxon>
        <taxon>Actinomycetota</taxon>
        <taxon>Actinomycetes</taxon>
        <taxon>Mycobacteriales</taxon>
        <taxon>Nocardiaceae</taxon>
        <taxon>Rhodococcus</taxon>
    </lineage>
</organism>
<dbReference type="AlphaFoldDB" id="A0AAW4XMU0"/>
<protein>
    <recommendedName>
        <fullName evidence="5">HTH-type transcriptional regulator RipA</fullName>
    </recommendedName>
    <alternativeName>
        <fullName evidence="6">Repressor of iron proteins A</fullName>
    </alternativeName>
</protein>
<reference evidence="8" key="1">
    <citation type="submission" date="2021-11" db="EMBL/GenBank/DDBJ databases">
        <title>Development of a sustainable strategy for remediation of hydrocarbon-contaminated territories based on the waste exchange concept.</title>
        <authorList>
            <person name="Elkin A."/>
        </authorList>
    </citation>
    <scope>NUCLEOTIDE SEQUENCE</scope>
    <source>
        <strain evidence="8">IEGM 757</strain>
    </source>
</reference>
<dbReference type="RefSeq" id="WP_230791975.1">
    <property type="nucleotide sequence ID" value="NZ_JAJNCO010000014.1"/>
</dbReference>
<dbReference type="GO" id="GO:0003700">
    <property type="term" value="F:DNA-binding transcription factor activity"/>
    <property type="evidence" value="ECO:0007669"/>
    <property type="project" value="InterPro"/>
</dbReference>
<evidence type="ECO:0000313" key="9">
    <source>
        <dbReference type="Proteomes" id="UP001198630"/>
    </source>
</evidence>
<evidence type="ECO:0000259" key="7">
    <source>
        <dbReference type="PROSITE" id="PS01124"/>
    </source>
</evidence>
<dbReference type="Gene3D" id="1.10.10.60">
    <property type="entry name" value="Homeodomain-like"/>
    <property type="match status" value="1"/>
</dbReference>
<dbReference type="PRINTS" id="PR00032">
    <property type="entry name" value="HTHARAC"/>
</dbReference>
<keyword evidence="3" id="KW-0238">DNA-binding</keyword>
<dbReference type="InterPro" id="IPR018060">
    <property type="entry name" value="HTH_AraC"/>
</dbReference>
<dbReference type="GO" id="GO:0043565">
    <property type="term" value="F:sequence-specific DNA binding"/>
    <property type="evidence" value="ECO:0007669"/>
    <property type="project" value="InterPro"/>
</dbReference>
<dbReference type="FunFam" id="1.10.10.60:FF:000132">
    <property type="entry name" value="AraC family transcriptional regulator"/>
    <property type="match status" value="1"/>
</dbReference>
<keyword evidence="2" id="KW-0805">Transcription regulation</keyword>
<keyword evidence="1" id="KW-0678">Repressor</keyword>
<dbReference type="PANTHER" id="PTHR11019:SF199">
    <property type="entry name" value="HTH-TYPE TRANSCRIPTIONAL REGULATOR NIMR"/>
    <property type="match status" value="1"/>
</dbReference>
<feature type="domain" description="HTH araC/xylS-type" evidence="7">
    <location>
        <begin position="164"/>
        <end position="261"/>
    </location>
</feature>
<evidence type="ECO:0000256" key="1">
    <source>
        <dbReference type="ARBA" id="ARBA00022491"/>
    </source>
</evidence>
<evidence type="ECO:0000313" key="8">
    <source>
        <dbReference type="EMBL" id="MCD2113762.1"/>
    </source>
</evidence>
<dbReference type="SUPFAM" id="SSF46689">
    <property type="entry name" value="Homeodomain-like"/>
    <property type="match status" value="1"/>
</dbReference>
<dbReference type="PROSITE" id="PS01124">
    <property type="entry name" value="HTH_ARAC_FAMILY_2"/>
    <property type="match status" value="1"/>
</dbReference>
<dbReference type="InterPro" id="IPR011051">
    <property type="entry name" value="RmlC_Cupin_sf"/>
</dbReference>
<dbReference type="PROSITE" id="PS00041">
    <property type="entry name" value="HTH_ARAC_FAMILY_1"/>
    <property type="match status" value="1"/>
</dbReference>
<dbReference type="SMART" id="SM00342">
    <property type="entry name" value="HTH_ARAC"/>
    <property type="match status" value="1"/>
</dbReference>
<evidence type="ECO:0000256" key="3">
    <source>
        <dbReference type="ARBA" id="ARBA00023125"/>
    </source>
</evidence>
<dbReference type="Proteomes" id="UP001198630">
    <property type="component" value="Unassembled WGS sequence"/>
</dbReference>
<dbReference type="PANTHER" id="PTHR11019">
    <property type="entry name" value="HTH-TYPE TRANSCRIPTIONAL REGULATOR NIMR"/>
    <property type="match status" value="1"/>
</dbReference>
<dbReference type="InterPro" id="IPR020449">
    <property type="entry name" value="Tscrpt_reg_AraC-type_HTH"/>
</dbReference>
<dbReference type="Pfam" id="PF12833">
    <property type="entry name" value="HTH_18"/>
    <property type="match status" value="1"/>
</dbReference>
<dbReference type="Pfam" id="PF02311">
    <property type="entry name" value="AraC_binding"/>
    <property type="match status" value="1"/>
</dbReference>
<dbReference type="SUPFAM" id="SSF51182">
    <property type="entry name" value="RmlC-like cupins"/>
    <property type="match status" value="1"/>
</dbReference>
<proteinExistence type="predicted"/>
<name>A0AAW4XMU0_RHORH</name>
<evidence type="ECO:0000256" key="5">
    <source>
        <dbReference type="ARBA" id="ARBA00074140"/>
    </source>
</evidence>
<dbReference type="InterPro" id="IPR003313">
    <property type="entry name" value="AraC-bd"/>
</dbReference>
<evidence type="ECO:0000256" key="2">
    <source>
        <dbReference type="ARBA" id="ARBA00023015"/>
    </source>
</evidence>
<dbReference type="EMBL" id="JAJNCO010000014">
    <property type="protein sequence ID" value="MCD2113762.1"/>
    <property type="molecule type" value="Genomic_DNA"/>
</dbReference>
<gene>
    <name evidence="8" type="ORF">LQ384_21860</name>
</gene>
<comment type="caution">
    <text evidence="8">The sequence shown here is derived from an EMBL/GenBank/DDBJ whole genome shotgun (WGS) entry which is preliminary data.</text>
</comment>
<evidence type="ECO:0000256" key="6">
    <source>
        <dbReference type="ARBA" id="ARBA00079449"/>
    </source>
</evidence>
<keyword evidence="4" id="KW-0804">Transcription</keyword>
<sequence>MKSVEAVESRTLPVYEAGEIDVPFVIAGMDELVSRETRFEAHSHPTHELLWNDRGASTATIGSRTWTITSTMGLWIPAGLLHWGVLPAGTWYRTAHFGIDSAPSLSDGPVAVEMTSLLRLLLDRLTDDRLGDDSRSLTERMVIDVLAPAENELMVQVPSSPVVRPIVEAIAEDPSDPRTLSDWAAELGVSTRTITRTFRSETGLSLGRWVAAVRAQRAVMLLGHGTDVDDVAEQVGYRSASAFGAAFRRITGTTPGMFRVADVPIATGAVPIERLRRTWFRH</sequence>
<evidence type="ECO:0000256" key="4">
    <source>
        <dbReference type="ARBA" id="ARBA00023163"/>
    </source>
</evidence>